<protein>
    <submittedName>
        <fullName evidence="1">Uncharacterized protein</fullName>
    </submittedName>
</protein>
<dbReference type="Proteomes" id="UP000000763">
    <property type="component" value="Chromosome 2"/>
</dbReference>
<name>Q6Z0Y7_ORYSJ</name>
<reference evidence="2" key="1">
    <citation type="journal article" date="2005" name="Nature">
        <title>The map-based sequence of the rice genome.</title>
        <authorList>
            <consortium name="International rice genome sequencing project (IRGSP)"/>
            <person name="Matsumoto T."/>
            <person name="Wu J."/>
            <person name="Kanamori H."/>
            <person name="Katayose Y."/>
            <person name="Fujisawa M."/>
            <person name="Namiki N."/>
            <person name="Mizuno H."/>
            <person name="Yamamoto K."/>
            <person name="Antonio B.A."/>
            <person name="Baba T."/>
            <person name="Sakata K."/>
            <person name="Nagamura Y."/>
            <person name="Aoki H."/>
            <person name="Arikawa K."/>
            <person name="Arita K."/>
            <person name="Bito T."/>
            <person name="Chiden Y."/>
            <person name="Fujitsuka N."/>
            <person name="Fukunaka R."/>
            <person name="Hamada M."/>
            <person name="Harada C."/>
            <person name="Hayashi A."/>
            <person name="Hijishita S."/>
            <person name="Honda M."/>
            <person name="Hosokawa S."/>
            <person name="Ichikawa Y."/>
            <person name="Idonuma A."/>
            <person name="Iijima M."/>
            <person name="Ikeda M."/>
            <person name="Ikeno M."/>
            <person name="Ito K."/>
            <person name="Ito S."/>
            <person name="Ito T."/>
            <person name="Ito Y."/>
            <person name="Ito Y."/>
            <person name="Iwabuchi A."/>
            <person name="Kamiya K."/>
            <person name="Karasawa W."/>
            <person name="Kurita K."/>
            <person name="Katagiri S."/>
            <person name="Kikuta A."/>
            <person name="Kobayashi H."/>
            <person name="Kobayashi N."/>
            <person name="Machita K."/>
            <person name="Maehara T."/>
            <person name="Masukawa M."/>
            <person name="Mizubayashi T."/>
            <person name="Mukai Y."/>
            <person name="Nagasaki H."/>
            <person name="Nagata Y."/>
            <person name="Naito S."/>
            <person name="Nakashima M."/>
            <person name="Nakama Y."/>
            <person name="Nakamichi Y."/>
            <person name="Nakamura M."/>
            <person name="Meguro A."/>
            <person name="Negishi M."/>
            <person name="Ohta I."/>
            <person name="Ohta T."/>
            <person name="Okamoto M."/>
            <person name="Ono N."/>
            <person name="Saji S."/>
            <person name="Sakaguchi M."/>
            <person name="Sakai K."/>
            <person name="Shibata M."/>
            <person name="Shimokawa T."/>
            <person name="Song J."/>
            <person name="Takazaki Y."/>
            <person name="Terasawa K."/>
            <person name="Tsugane M."/>
            <person name="Tsuji K."/>
            <person name="Ueda S."/>
            <person name="Waki K."/>
            <person name="Yamagata H."/>
            <person name="Yamamoto M."/>
            <person name="Yamamoto S."/>
            <person name="Yamane H."/>
            <person name="Yoshiki S."/>
            <person name="Yoshihara R."/>
            <person name="Yukawa K."/>
            <person name="Zhong H."/>
            <person name="Yano M."/>
            <person name="Yuan Q."/>
            <person name="Ouyang S."/>
            <person name="Liu J."/>
            <person name="Jones K.M."/>
            <person name="Gansberger K."/>
            <person name="Moffat K."/>
            <person name="Hill J."/>
            <person name="Bera J."/>
            <person name="Fadrosh D."/>
            <person name="Jin S."/>
            <person name="Johri S."/>
            <person name="Kim M."/>
            <person name="Overton L."/>
            <person name="Reardon M."/>
            <person name="Tsitrin T."/>
            <person name="Vuong H."/>
            <person name="Weaver B."/>
            <person name="Ciecko A."/>
            <person name="Tallon L."/>
            <person name="Jackson J."/>
            <person name="Pai G."/>
            <person name="Aken S.V."/>
            <person name="Utterback T."/>
            <person name="Reidmuller S."/>
            <person name="Feldblyum T."/>
            <person name="Hsiao J."/>
            <person name="Zismann V."/>
            <person name="Iobst S."/>
            <person name="de Vazeille A.R."/>
            <person name="Buell C.R."/>
            <person name="Ying K."/>
            <person name="Li Y."/>
            <person name="Lu T."/>
            <person name="Huang Y."/>
            <person name="Zhao Q."/>
            <person name="Feng Q."/>
            <person name="Zhang L."/>
            <person name="Zhu J."/>
            <person name="Weng Q."/>
            <person name="Mu J."/>
            <person name="Lu Y."/>
            <person name="Fan D."/>
            <person name="Liu Y."/>
            <person name="Guan J."/>
            <person name="Zhang Y."/>
            <person name="Yu S."/>
            <person name="Liu X."/>
            <person name="Zhang Y."/>
            <person name="Hong G."/>
            <person name="Han B."/>
            <person name="Choisne N."/>
            <person name="Demange N."/>
            <person name="Orjeda G."/>
            <person name="Samain S."/>
            <person name="Cattolico L."/>
            <person name="Pelletier E."/>
            <person name="Couloux A."/>
            <person name="Segurens B."/>
            <person name="Wincker P."/>
            <person name="D'Hont A."/>
            <person name="Scarpelli C."/>
            <person name="Weissenbach J."/>
            <person name="Salanoubat M."/>
            <person name="Quetier F."/>
            <person name="Yu Y."/>
            <person name="Kim H.R."/>
            <person name="Rambo T."/>
            <person name="Currie J."/>
            <person name="Collura K."/>
            <person name="Luo M."/>
            <person name="Yang T."/>
            <person name="Ammiraju J.S.S."/>
            <person name="Engler F."/>
            <person name="Soderlund C."/>
            <person name="Wing R.A."/>
            <person name="Palmer L.E."/>
            <person name="de la Bastide M."/>
            <person name="Spiegel L."/>
            <person name="Nascimento L."/>
            <person name="Zutavern T."/>
            <person name="O'Shaughnessy A."/>
            <person name="Dike S."/>
            <person name="Dedhia N."/>
            <person name="Preston R."/>
            <person name="Balija V."/>
            <person name="McCombie W.R."/>
            <person name="Chow T."/>
            <person name="Chen H."/>
            <person name="Chung M."/>
            <person name="Chen C."/>
            <person name="Shaw J."/>
            <person name="Wu H."/>
            <person name="Hsiao K."/>
            <person name="Chao Y."/>
            <person name="Chu M."/>
            <person name="Cheng C."/>
            <person name="Hour A."/>
            <person name="Lee P."/>
            <person name="Lin S."/>
            <person name="Lin Y."/>
            <person name="Liou J."/>
            <person name="Liu S."/>
            <person name="Hsing Y."/>
            <person name="Raghuvanshi S."/>
            <person name="Mohanty A."/>
            <person name="Bharti A.K."/>
            <person name="Gaur A."/>
            <person name="Gupta V."/>
            <person name="Kumar D."/>
            <person name="Ravi V."/>
            <person name="Vij S."/>
            <person name="Kapur A."/>
            <person name="Khurana P."/>
            <person name="Khurana P."/>
            <person name="Khurana J.P."/>
            <person name="Tyagi A.K."/>
            <person name="Gaikwad K."/>
            <person name="Singh A."/>
            <person name="Dalal V."/>
            <person name="Srivastava S."/>
            <person name="Dixit A."/>
            <person name="Pal A.K."/>
            <person name="Ghazi I.A."/>
            <person name="Yadav M."/>
            <person name="Pandit A."/>
            <person name="Bhargava A."/>
            <person name="Sureshbabu K."/>
            <person name="Batra K."/>
            <person name="Sharma T.R."/>
            <person name="Mohapatra T."/>
            <person name="Singh N.K."/>
            <person name="Messing J."/>
            <person name="Nelson A.B."/>
            <person name="Fuks G."/>
            <person name="Kavchok S."/>
            <person name="Keizer G."/>
            <person name="Linton E."/>
            <person name="Llaca V."/>
            <person name="Song R."/>
            <person name="Tanyolac B."/>
            <person name="Young S."/>
            <person name="Ho-Il K."/>
            <person name="Hahn J.H."/>
            <person name="Sangsakoo G."/>
            <person name="Vanavichit A."/>
            <person name="de Mattos Luiz.A.T."/>
            <person name="Zimmer P.D."/>
            <person name="Malone G."/>
            <person name="Dellagostin O."/>
            <person name="de Oliveira A.C."/>
            <person name="Bevan M."/>
            <person name="Bancroft I."/>
            <person name="Minx P."/>
            <person name="Cordum H."/>
            <person name="Wilson R."/>
            <person name="Cheng Z."/>
            <person name="Jin W."/>
            <person name="Jiang J."/>
            <person name="Leong S.A."/>
            <person name="Iwama H."/>
            <person name="Gojobori T."/>
            <person name="Itoh T."/>
            <person name="Niimura Y."/>
            <person name="Fujii Y."/>
            <person name="Habara T."/>
            <person name="Sakai H."/>
            <person name="Sato Y."/>
            <person name="Wilson G."/>
            <person name="Kumar K."/>
            <person name="McCouch S."/>
            <person name="Juretic N."/>
            <person name="Hoen D."/>
            <person name="Wright S."/>
            <person name="Bruskiewich R."/>
            <person name="Bureau T."/>
            <person name="Miyao A."/>
            <person name="Hirochika H."/>
            <person name="Nishikawa T."/>
            <person name="Kadowaki K."/>
            <person name="Sugiura M."/>
            <person name="Burr B."/>
            <person name="Sasaki T."/>
        </authorList>
    </citation>
    <scope>NUCLEOTIDE SEQUENCE [LARGE SCALE GENOMIC DNA]</scope>
    <source>
        <strain evidence="2">cv. Nipponbare</strain>
    </source>
</reference>
<dbReference type="AlphaFoldDB" id="Q6Z0Y7"/>
<sequence>MRPLQSSSFLIGNSADDTSTLLLRTMALMVTLTREARFGKLRLDIGRAMQMEMEMER</sequence>
<evidence type="ECO:0000313" key="2">
    <source>
        <dbReference type="Proteomes" id="UP000000763"/>
    </source>
</evidence>
<evidence type="ECO:0000313" key="1">
    <source>
        <dbReference type="EMBL" id="BAD10364.1"/>
    </source>
</evidence>
<proteinExistence type="predicted"/>
<dbReference type="EMBL" id="AP005474">
    <property type="protein sequence ID" value="BAD10364.1"/>
    <property type="molecule type" value="Genomic_DNA"/>
</dbReference>
<organism evidence="1 2">
    <name type="scientific">Oryza sativa subsp. japonica</name>
    <name type="common">Rice</name>
    <dbReference type="NCBI Taxonomy" id="39947"/>
    <lineage>
        <taxon>Eukaryota</taxon>
        <taxon>Viridiplantae</taxon>
        <taxon>Streptophyta</taxon>
        <taxon>Embryophyta</taxon>
        <taxon>Tracheophyta</taxon>
        <taxon>Spermatophyta</taxon>
        <taxon>Magnoliopsida</taxon>
        <taxon>Liliopsida</taxon>
        <taxon>Poales</taxon>
        <taxon>Poaceae</taxon>
        <taxon>BOP clade</taxon>
        <taxon>Oryzoideae</taxon>
        <taxon>Oryzeae</taxon>
        <taxon>Oryzinae</taxon>
        <taxon>Oryza</taxon>
        <taxon>Oryza sativa</taxon>
    </lineage>
</organism>
<gene>
    <name evidence="1" type="primary">OSJNBa0081C13.14</name>
</gene>
<reference evidence="2" key="2">
    <citation type="journal article" date="2008" name="Nucleic Acids Res.">
        <title>The rice annotation project database (RAP-DB): 2008 update.</title>
        <authorList>
            <consortium name="The rice annotation project (RAP)"/>
        </authorList>
    </citation>
    <scope>GENOME REANNOTATION</scope>
    <source>
        <strain evidence="2">cv. Nipponbare</strain>
    </source>
</reference>
<accession>Q6Z0Y7</accession>